<feature type="domain" description="Beta-lactamase-related" evidence="1">
    <location>
        <begin position="102"/>
        <end position="388"/>
    </location>
</feature>
<evidence type="ECO:0000313" key="2">
    <source>
        <dbReference type="EMBL" id="KZN29935.1"/>
    </source>
</evidence>
<dbReference type="RefSeq" id="WP_063366063.1">
    <property type="nucleotide sequence ID" value="NZ_AQHB01000038.1"/>
</dbReference>
<name>A0A166UEJ4_9GAMM</name>
<organism evidence="2 3">
    <name type="scientific">Pseudoalteromonas luteoviolacea DSM 6061</name>
    <dbReference type="NCBI Taxonomy" id="1365250"/>
    <lineage>
        <taxon>Bacteria</taxon>
        <taxon>Pseudomonadati</taxon>
        <taxon>Pseudomonadota</taxon>
        <taxon>Gammaproteobacteria</taxon>
        <taxon>Alteromonadales</taxon>
        <taxon>Pseudoalteromonadaceae</taxon>
        <taxon>Pseudoalteromonas</taxon>
    </lineage>
</organism>
<dbReference type="SUPFAM" id="SSF56601">
    <property type="entry name" value="beta-lactamase/transpeptidase-like"/>
    <property type="match status" value="1"/>
</dbReference>
<keyword evidence="3" id="KW-1185">Reference proteome</keyword>
<dbReference type="InterPro" id="IPR001466">
    <property type="entry name" value="Beta-lactam-related"/>
</dbReference>
<dbReference type="PATRIC" id="fig|1365250.3.peg.4954"/>
<protein>
    <recommendedName>
        <fullName evidence="1">Beta-lactamase-related domain-containing protein</fullName>
    </recommendedName>
</protein>
<dbReference type="AlphaFoldDB" id="A0A166UEJ4"/>
<evidence type="ECO:0000313" key="3">
    <source>
        <dbReference type="Proteomes" id="UP000076643"/>
    </source>
</evidence>
<accession>A0A166UEJ4</accession>
<evidence type="ECO:0000259" key="1">
    <source>
        <dbReference type="Pfam" id="PF00144"/>
    </source>
</evidence>
<dbReference type="PANTHER" id="PTHR43283">
    <property type="entry name" value="BETA-LACTAMASE-RELATED"/>
    <property type="match status" value="1"/>
</dbReference>
<proteinExistence type="predicted"/>
<dbReference type="Gene3D" id="3.40.710.10">
    <property type="entry name" value="DD-peptidase/beta-lactamase superfamily"/>
    <property type="match status" value="1"/>
</dbReference>
<sequence length="406" mass="45224">MRILLSNFFKRLVVFISCIGSIACTEAISAVELVMAPQVSKSEANLPFEKLPDLKKPFVDLSPKQQPDGILVGEFNKSGANSAKLIEFAEALSTKGLGRYDSVLIAHQGKLIFESYYRRGRVDLPHWQASTTKAYLSLAVGRAIQLGYLSMADLNRPVASFLNKLDPTKFVDGASTITLHQAMTMRSGLRINAKQKEALKNRQDKMTGQNQVQALFEVTAPISAQQQVFHYQSEDPILVMQVLNAVVPGGARSFIEVELFNKLGIENFKWRDDVSGLPMGPFGSQLLSRDMLKLGLLASRNGEWQGEQVISKAFIKWSTQRIIAHKDSDIFFTGDTVVNAGYGYYWWQADMKVGDKYYSTRSAQGGGGQYIVLIDELDLIVVTTAHERNDETMKLVSEKILPLFLI</sequence>
<dbReference type="Pfam" id="PF00144">
    <property type="entry name" value="Beta-lactamase"/>
    <property type="match status" value="1"/>
</dbReference>
<dbReference type="EMBL" id="AUYB01000151">
    <property type="protein sequence ID" value="KZN29935.1"/>
    <property type="molecule type" value="Genomic_DNA"/>
</dbReference>
<dbReference type="PANTHER" id="PTHR43283:SF7">
    <property type="entry name" value="BETA-LACTAMASE-RELATED DOMAIN-CONTAINING PROTEIN"/>
    <property type="match status" value="1"/>
</dbReference>
<dbReference type="PROSITE" id="PS51257">
    <property type="entry name" value="PROKAR_LIPOPROTEIN"/>
    <property type="match status" value="1"/>
</dbReference>
<dbReference type="Proteomes" id="UP000076643">
    <property type="component" value="Unassembled WGS sequence"/>
</dbReference>
<dbReference type="InterPro" id="IPR050789">
    <property type="entry name" value="Diverse_Enzym_Activities"/>
</dbReference>
<comment type="caution">
    <text evidence="2">The sequence shown here is derived from an EMBL/GenBank/DDBJ whole genome shotgun (WGS) entry which is preliminary data.</text>
</comment>
<gene>
    <name evidence="2" type="ORF">N475_24725</name>
</gene>
<dbReference type="InterPro" id="IPR012338">
    <property type="entry name" value="Beta-lactam/transpept-like"/>
</dbReference>
<reference evidence="2 3" key="1">
    <citation type="submission" date="2013-07" db="EMBL/GenBank/DDBJ databases">
        <title>Comparative Genomic and Metabolomic Analysis of Twelve Strains of Pseudoalteromonas luteoviolacea.</title>
        <authorList>
            <person name="Vynne N.G."/>
            <person name="Mansson M."/>
            <person name="Gram L."/>
        </authorList>
    </citation>
    <scope>NUCLEOTIDE SEQUENCE [LARGE SCALE GENOMIC DNA]</scope>
    <source>
        <strain evidence="2 3">DSM 6061</strain>
    </source>
</reference>